<evidence type="ECO:0000256" key="3">
    <source>
        <dbReference type="ARBA" id="ARBA00004906"/>
    </source>
</evidence>
<keyword evidence="11 15" id="KW-1133">Transmembrane helix</keyword>
<dbReference type="InterPro" id="IPR013083">
    <property type="entry name" value="Znf_RING/FYVE/PHD"/>
</dbReference>
<name>A0AB40CMN6_DIOCR</name>
<dbReference type="InterPro" id="IPR001841">
    <property type="entry name" value="Znf_RING"/>
</dbReference>
<feature type="compositionally biased region" description="Low complexity" evidence="14">
    <location>
        <begin position="161"/>
        <end position="170"/>
    </location>
</feature>
<evidence type="ECO:0000256" key="10">
    <source>
        <dbReference type="ARBA" id="ARBA00022833"/>
    </source>
</evidence>
<evidence type="ECO:0000256" key="13">
    <source>
        <dbReference type="PROSITE-ProRule" id="PRU00175"/>
    </source>
</evidence>
<evidence type="ECO:0000256" key="1">
    <source>
        <dbReference type="ARBA" id="ARBA00000900"/>
    </source>
</evidence>
<comment type="pathway">
    <text evidence="3">Protein modification; protein ubiquitination.</text>
</comment>
<feature type="transmembrane region" description="Helical" evidence="15">
    <location>
        <begin position="20"/>
        <end position="44"/>
    </location>
</feature>
<dbReference type="CDD" id="cd16461">
    <property type="entry name" value="RING-H2_EL5-like"/>
    <property type="match status" value="1"/>
</dbReference>
<evidence type="ECO:0000313" key="18">
    <source>
        <dbReference type="RefSeq" id="XP_039141311.1"/>
    </source>
</evidence>
<dbReference type="Gene3D" id="3.30.40.10">
    <property type="entry name" value="Zinc/RING finger domain, C3HC4 (zinc finger)"/>
    <property type="match status" value="1"/>
</dbReference>
<evidence type="ECO:0000256" key="12">
    <source>
        <dbReference type="ARBA" id="ARBA00023136"/>
    </source>
</evidence>
<evidence type="ECO:0000256" key="5">
    <source>
        <dbReference type="ARBA" id="ARBA00022679"/>
    </source>
</evidence>
<dbReference type="SUPFAM" id="SSF57850">
    <property type="entry name" value="RING/U-box"/>
    <property type="match status" value="1"/>
</dbReference>
<dbReference type="Pfam" id="PF13639">
    <property type="entry name" value="zf-RING_2"/>
    <property type="match status" value="1"/>
</dbReference>
<evidence type="ECO:0000256" key="9">
    <source>
        <dbReference type="ARBA" id="ARBA00022786"/>
    </source>
</evidence>
<comment type="subcellular location">
    <subcellularLocation>
        <location evidence="2">Membrane</location>
        <topology evidence="2">Single-pass membrane protein</topology>
    </subcellularLocation>
</comment>
<dbReference type="InterPro" id="IPR044600">
    <property type="entry name" value="ATL1/ATL16-like"/>
</dbReference>
<keyword evidence="6 15" id="KW-0812">Transmembrane</keyword>
<dbReference type="RefSeq" id="XP_039141311.1">
    <property type="nucleotide sequence ID" value="XM_039285377.1"/>
</dbReference>
<evidence type="ECO:0000256" key="11">
    <source>
        <dbReference type="ARBA" id="ARBA00022989"/>
    </source>
</evidence>
<organism evidence="17 18">
    <name type="scientific">Dioscorea cayennensis subsp. rotundata</name>
    <name type="common">White Guinea yam</name>
    <name type="synonym">Dioscorea rotundata</name>
    <dbReference type="NCBI Taxonomy" id="55577"/>
    <lineage>
        <taxon>Eukaryota</taxon>
        <taxon>Viridiplantae</taxon>
        <taxon>Streptophyta</taxon>
        <taxon>Embryophyta</taxon>
        <taxon>Tracheophyta</taxon>
        <taxon>Spermatophyta</taxon>
        <taxon>Magnoliopsida</taxon>
        <taxon>Liliopsida</taxon>
        <taxon>Dioscoreales</taxon>
        <taxon>Dioscoreaceae</taxon>
        <taxon>Dioscorea</taxon>
    </lineage>
</organism>
<dbReference type="GO" id="GO:0016020">
    <property type="term" value="C:membrane"/>
    <property type="evidence" value="ECO:0007669"/>
    <property type="project" value="UniProtKB-SubCell"/>
</dbReference>
<keyword evidence="8 13" id="KW-0863">Zinc-finger</keyword>
<evidence type="ECO:0000313" key="17">
    <source>
        <dbReference type="Proteomes" id="UP001515500"/>
    </source>
</evidence>
<keyword evidence="17" id="KW-1185">Reference proteome</keyword>
<dbReference type="GeneID" id="120278643"/>
<dbReference type="SMART" id="SM00184">
    <property type="entry name" value="RING"/>
    <property type="match status" value="1"/>
</dbReference>
<keyword evidence="10" id="KW-0862">Zinc</keyword>
<dbReference type="GO" id="GO:0016567">
    <property type="term" value="P:protein ubiquitination"/>
    <property type="evidence" value="ECO:0007669"/>
    <property type="project" value="InterPro"/>
</dbReference>
<evidence type="ECO:0000256" key="2">
    <source>
        <dbReference type="ARBA" id="ARBA00004167"/>
    </source>
</evidence>
<dbReference type="PANTHER" id="PTHR46913:SF1">
    <property type="entry name" value="RING-H2 FINGER PROTEIN ATL16"/>
    <property type="match status" value="1"/>
</dbReference>
<feature type="domain" description="RING-type" evidence="16">
    <location>
        <begin position="103"/>
        <end position="145"/>
    </location>
</feature>
<evidence type="ECO:0000256" key="15">
    <source>
        <dbReference type="SAM" id="Phobius"/>
    </source>
</evidence>
<dbReference type="PROSITE" id="PS50089">
    <property type="entry name" value="ZF_RING_2"/>
    <property type="match status" value="1"/>
</dbReference>
<evidence type="ECO:0000256" key="4">
    <source>
        <dbReference type="ARBA" id="ARBA00012483"/>
    </source>
</evidence>
<dbReference type="GO" id="GO:0061630">
    <property type="term" value="F:ubiquitin protein ligase activity"/>
    <property type="evidence" value="ECO:0007669"/>
    <property type="project" value="UniProtKB-EC"/>
</dbReference>
<reference evidence="18" key="1">
    <citation type="submission" date="2025-08" db="UniProtKB">
        <authorList>
            <consortium name="RefSeq"/>
        </authorList>
    </citation>
    <scope>IDENTIFICATION</scope>
</reference>
<dbReference type="GO" id="GO:0008270">
    <property type="term" value="F:zinc ion binding"/>
    <property type="evidence" value="ECO:0007669"/>
    <property type="project" value="UniProtKB-KW"/>
</dbReference>
<dbReference type="PANTHER" id="PTHR46913">
    <property type="entry name" value="RING-H2 FINGER PROTEIN ATL16"/>
    <property type="match status" value="1"/>
</dbReference>
<evidence type="ECO:0000256" key="8">
    <source>
        <dbReference type="ARBA" id="ARBA00022771"/>
    </source>
</evidence>
<feature type="compositionally biased region" description="Pro residues" evidence="14">
    <location>
        <begin position="171"/>
        <end position="180"/>
    </location>
</feature>
<evidence type="ECO:0000256" key="6">
    <source>
        <dbReference type="ARBA" id="ARBA00022692"/>
    </source>
</evidence>
<keyword evidence="5" id="KW-0808">Transferase</keyword>
<comment type="catalytic activity">
    <reaction evidence="1">
        <text>S-ubiquitinyl-[E2 ubiquitin-conjugating enzyme]-L-cysteine + [acceptor protein]-L-lysine = [E2 ubiquitin-conjugating enzyme]-L-cysteine + N(6)-ubiquitinyl-[acceptor protein]-L-lysine.</text>
        <dbReference type="EC" id="2.3.2.27"/>
    </reaction>
</comment>
<sequence>MSTTQNHPPPPPSPSSSDNNFPILAISILGILTTSILLLAYYLFVTKSCFNWRRSRLPLTNPHPSQPLFQPQPQPLGLPPSLIQSLPILRFSKSSSSSSSNQCSICLTDFQPNEHLRLLPSCSHSFHIDCIDIWLQSHPNCPLCRSLILSQDFHRTPTLHPQLPNSSSSPSSPPPPPPLLPLRKAPSFGHECIDLRPFKDDTFCIQPIRRSFSMDSSADRQLYLSVQQALQRDRHFQEQEQEDEDVIGSSGSKVRRSFFSFGHGRSSRTSSVLPIQFEM</sequence>
<feature type="region of interest" description="Disordered" evidence="14">
    <location>
        <begin position="158"/>
        <end position="183"/>
    </location>
</feature>
<keyword evidence="9" id="KW-0833">Ubl conjugation pathway</keyword>
<keyword evidence="12 15" id="KW-0472">Membrane</keyword>
<dbReference type="Proteomes" id="UP001515500">
    <property type="component" value="Chromosome 2"/>
</dbReference>
<dbReference type="AlphaFoldDB" id="A0AB40CMN6"/>
<keyword evidence="7" id="KW-0479">Metal-binding</keyword>
<accession>A0AB40CMN6</accession>
<evidence type="ECO:0000259" key="16">
    <source>
        <dbReference type="PROSITE" id="PS50089"/>
    </source>
</evidence>
<protein>
    <recommendedName>
        <fullName evidence="4">RING-type E3 ubiquitin transferase</fullName>
        <ecNumber evidence="4">2.3.2.27</ecNumber>
    </recommendedName>
</protein>
<evidence type="ECO:0000256" key="7">
    <source>
        <dbReference type="ARBA" id="ARBA00022723"/>
    </source>
</evidence>
<dbReference type="EC" id="2.3.2.27" evidence="4"/>
<proteinExistence type="predicted"/>
<gene>
    <name evidence="18" type="primary">LOC120278643</name>
</gene>
<evidence type="ECO:0000256" key="14">
    <source>
        <dbReference type="SAM" id="MobiDB-lite"/>
    </source>
</evidence>